<organism evidence="3 4">
    <name type="scientific">Litorilituus lipolyticus</name>
    <dbReference type="NCBI Taxonomy" id="2491017"/>
    <lineage>
        <taxon>Bacteria</taxon>
        <taxon>Pseudomonadati</taxon>
        <taxon>Pseudomonadota</taxon>
        <taxon>Gammaproteobacteria</taxon>
        <taxon>Alteromonadales</taxon>
        <taxon>Colwelliaceae</taxon>
        <taxon>Litorilituus</taxon>
    </lineage>
</organism>
<sequence length="266" mass="30878">MLNKKLVFATLSSLILGFTSLTANAMTAEEQKGLEISLESKKKDEGWADSSADMLMILKNKQGQESIREIKMKSLEIMNDGDKSLTIFNKPRDVKGTAFLSFSHPVEADEQWLFLPALKRVKRISSRNKSGPFMGSEFAFEDLSSFEVEKYTYKYLGDEAANGEMSFKVEQYPVDENSGYTRRIVWIDQSEYRVQKIEFYDRKNTLLKTLTFSDYKQYLDKHWRADVQHMVNHQSGKSTELKWSNYQFKTGLKDSDFNRNSLKRAR</sequence>
<feature type="chain" id="PRO_5021264315" evidence="1">
    <location>
        <begin position="26"/>
        <end position="266"/>
    </location>
</feature>
<proteinExistence type="predicted"/>
<protein>
    <submittedName>
        <fullName evidence="3">Outer membrane lipoprotein-sorting protein</fullName>
    </submittedName>
</protein>
<keyword evidence="3" id="KW-0449">Lipoprotein</keyword>
<dbReference type="Gene3D" id="2.50.20.10">
    <property type="entry name" value="Lipoprotein localisation LolA/LolB/LppX"/>
    <property type="match status" value="1"/>
</dbReference>
<feature type="domain" description="Uncharacterized protein TP-0789" evidence="2">
    <location>
        <begin position="81"/>
        <end position="264"/>
    </location>
</feature>
<accession>A0A502KWW0</accession>
<dbReference type="AlphaFoldDB" id="A0A502KWW0"/>
<evidence type="ECO:0000313" key="3">
    <source>
        <dbReference type="EMBL" id="TPH14705.1"/>
    </source>
</evidence>
<reference evidence="3 4" key="1">
    <citation type="submission" date="2019-01" db="EMBL/GenBank/DDBJ databases">
        <title>Litorilituus lipolytica sp. nov., isolated from intertidal sand of the Yellow Sea in China.</title>
        <authorList>
            <person name="Liu A."/>
        </authorList>
    </citation>
    <scope>NUCLEOTIDE SEQUENCE [LARGE SCALE GENOMIC DNA]</scope>
    <source>
        <strain evidence="3 4">RZ04</strain>
    </source>
</reference>
<comment type="caution">
    <text evidence="3">The sequence shown here is derived from an EMBL/GenBank/DDBJ whole genome shotgun (WGS) entry which is preliminary data.</text>
</comment>
<feature type="signal peptide" evidence="1">
    <location>
        <begin position="1"/>
        <end position="25"/>
    </location>
</feature>
<dbReference type="CDD" id="cd16329">
    <property type="entry name" value="LolA_like"/>
    <property type="match status" value="1"/>
</dbReference>
<dbReference type="Pfam" id="PF17131">
    <property type="entry name" value="LolA_like"/>
    <property type="match status" value="1"/>
</dbReference>
<keyword evidence="1" id="KW-0732">Signal</keyword>
<evidence type="ECO:0000259" key="2">
    <source>
        <dbReference type="Pfam" id="PF17131"/>
    </source>
</evidence>
<evidence type="ECO:0000256" key="1">
    <source>
        <dbReference type="SAM" id="SignalP"/>
    </source>
</evidence>
<dbReference type="Proteomes" id="UP000315303">
    <property type="component" value="Unassembled WGS sequence"/>
</dbReference>
<keyword evidence="4" id="KW-1185">Reference proteome</keyword>
<dbReference type="InterPro" id="IPR033399">
    <property type="entry name" value="TP_0789-like"/>
</dbReference>
<gene>
    <name evidence="3" type="ORF">EPA86_11490</name>
</gene>
<dbReference type="EMBL" id="SAWY01000021">
    <property type="protein sequence ID" value="TPH14705.1"/>
    <property type="molecule type" value="Genomic_DNA"/>
</dbReference>
<dbReference type="OrthoDB" id="9803781at2"/>
<evidence type="ECO:0000313" key="4">
    <source>
        <dbReference type="Proteomes" id="UP000315303"/>
    </source>
</evidence>
<dbReference type="RefSeq" id="WP_140603715.1">
    <property type="nucleotide sequence ID" value="NZ_SAWY01000021.1"/>
</dbReference>
<name>A0A502KWW0_9GAMM</name>